<evidence type="ECO:0000256" key="1">
    <source>
        <dbReference type="SAM" id="MobiDB-lite"/>
    </source>
</evidence>
<dbReference type="AlphaFoldDB" id="A0A378T9U8"/>
<reference evidence="2 3" key="1">
    <citation type="submission" date="2018-06" db="EMBL/GenBank/DDBJ databases">
        <authorList>
            <consortium name="Pathogen Informatics"/>
            <person name="Doyle S."/>
        </authorList>
    </citation>
    <scope>NUCLEOTIDE SEQUENCE [LARGE SCALE GENOMIC DNA]</scope>
    <source>
        <strain evidence="2 3">NCTC10821</strain>
    </source>
</reference>
<sequence>MAGQPVSYSPDQFLVEDSVRPGGDGRVSVYRCGAGKNGINIADDQPSSADGYGVRLGDWTDSKTGRLQPIPQVRALLTAEGERKDWGAGGGDDLTG</sequence>
<organism evidence="2 3">
    <name type="scientific">Mycolicibacterium tokaiense</name>
    <dbReference type="NCBI Taxonomy" id="39695"/>
    <lineage>
        <taxon>Bacteria</taxon>
        <taxon>Bacillati</taxon>
        <taxon>Actinomycetota</taxon>
        <taxon>Actinomycetes</taxon>
        <taxon>Mycobacteriales</taxon>
        <taxon>Mycobacteriaceae</taxon>
        <taxon>Mycolicibacterium</taxon>
    </lineage>
</organism>
<dbReference type="Proteomes" id="UP000254978">
    <property type="component" value="Unassembled WGS sequence"/>
</dbReference>
<gene>
    <name evidence="2" type="ORF">NCTC10821_00138</name>
</gene>
<proteinExistence type="predicted"/>
<name>A0A378T9U8_9MYCO</name>
<feature type="region of interest" description="Disordered" evidence="1">
    <location>
        <begin position="1"/>
        <end position="21"/>
    </location>
</feature>
<dbReference type="EMBL" id="UGQT01000001">
    <property type="protein sequence ID" value="STZ56645.1"/>
    <property type="molecule type" value="Genomic_DNA"/>
</dbReference>
<accession>A0A378T9U8</accession>
<protein>
    <submittedName>
        <fullName evidence="2">Uncharacterized protein</fullName>
    </submittedName>
</protein>
<dbReference type="RefSeq" id="WP_147289281.1">
    <property type="nucleotide sequence ID" value="NZ_AP022600.1"/>
</dbReference>
<evidence type="ECO:0000313" key="2">
    <source>
        <dbReference type="EMBL" id="STZ56645.1"/>
    </source>
</evidence>
<keyword evidence="3" id="KW-1185">Reference proteome</keyword>
<evidence type="ECO:0000313" key="3">
    <source>
        <dbReference type="Proteomes" id="UP000254978"/>
    </source>
</evidence>
<feature type="compositionally biased region" description="Polar residues" evidence="1">
    <location>
        <begin position="1"/>
        <end position="10"/>
    </location>
</feature>